<sequence length="1254" mass="139261">MNNYQIYDEVGKGRFSIVYKGRRKKTIEYYAISSIEKSRRQRVLTNVRFLRSADHRCIIKFHNWYETNNHLWVITELCTGGDMRQVLNLDSRLSRQAVQMFGTDIAEGLMYIHSRGVVYGDLRPSNILMDSTMTMRFYDFGLSCDFNAIRAEGSVGTPLYMAPELFTKDGMPSMASDLWSLGCLLYEFGTGKPPFYGSDLASLIRNIMSEPFSPHEALSDELNSLLESLLVKDPIRRATWGDIVTHDFWQGRLQLPTVPFPSQPAFERREKMAVAGANVDWPMSGEELKRHVEWAVESAKRNYTVSQSTSEGGPSKCPTVTEEIDLQDHSAVTDVTTEGGVAATRMDGQKGGRRLRAGSIGAAIDATNSQFLRKKELSLGSETTNEDHTTANYDQNTAINSVNNAGVSIVMNGLENLHLDELMAHTSDAHIRPLVMNSRIERFVEQKYDSEKMGFEPPTKAEIKTFTEQQQSDFIKLIYRTLSSSSLSHEEKLNVLCYFEDVCTDAAIANFIVNSSIMMLCLKMVSQRNAPSNYRATAASIMSILVRHATFIHTDLAKAKILSSIIEVYGEEDSPRVKRKLTACLGELLIYIAVQRERDRNVWGVNANATLQLYLSVLKDADDVLRHYAVKAIENLASVSDHGVALEVFAKKEVVTALLTVYALSPASIRSEHMRSSAACAALKLAILKEDLMPVVMESPHLNVKYYGEVIAEVTAPKTAQSLLTFLNMALVKSLVAIRNPIMERWGKDTTNIFSSSSLTQEKGKKIIESIGGVAEAVVSALCGVYERASVAIKGKMLLLIVLLGCMDGKLLLRLSSNKLIGCIDGVVRDKDSYVQRCAACLASYLGVFLEAQLVAVAKGAPSGTTSTILDAVCNVLSARNLGMMVELSDSVFVSLGTCLEKVMSSPVYVTYEEEFNRVVGLLTQSSERILKHRRAVVNELFPLYIHMLGGSNIERRFSALRTLSAFVAPLVDGSGLVREEKIAEAEKLDHLMQTVAASLPELLKESEPIPILALRLLATCGERRSKAFANIATVELVGDLVHYMLRSKQSDLSVPLQLLLLLALQTERATEIMDYLAAQEFFTAVLLKTLTMAVAKELDHLLEPCCELSVFFLKHAVNNTSSRMAQQCLLLLPQHGMETLWLPLCASPVRSAAGNAAACVYHLVRFSPAAQQDLMTTESLTLVRGIISNTRDNPTAVLYVLRALRYIWERVRKRHVQKLSEWLLAALKAIVREENPDRELYSEAVAFMEFIGG</sequence>
<evidence type="ECO:0000313" key="2">
    <source>
        <dbReference type="EMBL" id="EKF38515.1"/>
    </source>
</evidence>
<evidence type="ECO:0000313" key="3">
    <source>
        <dbReference type="Proteomes" id="UP000007350"/>
    </source>
</evidence>
<dbReference type="GO" id="GO:0005524">
    <property type="term" value="F:ATP binding"/>
    <property type="evidence" value="ECO:0007669"/>
    <property type="project" value="InterPro"/>
</dbReference>
<dbReference type="PROSITE" id="PS50011">
    <property type="entry name" value="PROTEIN_KINASE_DOM"/>
    <property type="match status" value="1"/>
</dbReference>
<dbReference type="PANTHER" id="PTHR46562:SF1">
    <property type="entry name" value="SERINE_THREONINE-PROTEIN KINASE ULK4"/>
    <property type="match status" value="1"/>
</dbReference>
<feature type="domain" description="Protein kinase" evidence="1">
    <location>
        <begin position="4"/>
        <end position="249"/>
    </location>
</feature>
<dbReference type="Pfam" id="PF23606">
    <property type="entry name" value="HEAT_ULK4"/>
    <property type="match status" value="1"/>
</dbReference>
<accession>K2NGM2</accession>
<dbReference type="GO" id="GO:0004672">
    <property type="term" value="F:protein kinase activity"/>
    <property type="evidence" value="ECO:0007669"/>
    <property type="project" value="InterPro"/>
</dbReference>
<dbReference type="SUPFAM" id="SSF48371">
    <property type="entry name" value="ARM repeat"/>
    <property type="match status" value="2"/>
</dbReference>
<organism evidence="2 3">
    <name type="scientific">Trypanosoma cruzi marinkellei</name>
    <dbReference type="NCBI Taxonomy" id="85056"/>
    <lineage>
        <taxon>Eukaryota</taxon>
        <taxon>Discoba</taxon>
        <taxon>Euglenozoa</taxon>
        <taxon>Kinetoplastea</taxon>
        <taxon>Metakinetoplastina</taxon>
        <taxon>Trypanosomatida</taxon>
        <taxon>Trypanosomatidae</taxon>
        <taxon>Trypanosoma</taxon>
        <taxon>Schizotrypanum</taxon>
    </lineage>
</organism>
<dbReference type="InterPro" id="IPR056981">
    <property type="entry name" value="HEAT_ULK4_RUNKEL"/>
</dbReference>
<dbReference type="InterPro" id="IPR011989">
    <property type="entry name" value="ARM-like"/>
</dbReference>
<comment type="caution">
    <text evidence="2">The sequence shown here is derived from an EMBL/GenBank/DDBJ whole genome shotgun (WGS) entry which is preliminary data.</text>
</comment>
<gene>
    <name evidence="2" type="ORF">MOQ_001276</name>
</gene>
<keyword evidence="3" id="KW-1185">Reference proteome</keyword>
<keyword evidence="2" id="KW-0418">Kinase</keyword>
<dbReference type="Pfam" id="PF00069">
    <property type="entry name" value="Pkinase"/>
    <property type="match status" value="1"/>
</dbReference>
<reference evidence="2 3" key="1">
    <citation type="journal article" date="2012" name="BMC Genomics">
        <title>Comparative genomic analysis of human infective Trypanosoma cruzi lineages with the bat-restricted subspecies T. cruzi marinkellei.</title>
        <authorList>
            <person name="Franzen O."/>
            <person name="Talavera-Lopez C."/>
            <person name="Ochaya S."/>
            <person name="Butler C.E."/>
            <person name="Messenger L.A."/>
            <person name="Lewis M.D."/>
            <person name="Llewellyn M.S."/>
            <person name="Marinkelle C.J."/>
            <person name="Tyler K.M."/>
            <person name="Miles M.A."/>
            <person name="Andersson B."/>
        </authorList>
    </citation>
    <scope>NUCLEOTIDE SEQUENCE [LARGE SCALE GENOMIC DNA]</scope>
    <source>
        <strain evidence="2 3">B7</strain>
    </source>
</reference>
<dbReference type="InterPro" id="IPR044591">
    <property type="entry name" value="RUK"/>
</dbReference>
<proteinExistence type="predicted"/>
<dbReference type="Proteomes" id="UP000007350">
    <property type="component" value="Unassembled WGS sequence"/>
</dbReference>
<dbReference type="InterPro" id="IPR016024">
    <property type="entry name" value="ARM-type_fold"/>
</dbReference>
<evidence type="ECO:0000259" key="1">
    <source>
        <dbReference type="PROSITE" id="PS50011"/>
    </source>
</evidence>
<dbReference type="PANTHER" id="PTHR46562">
    <property type="entry name" value="SERINE/THREONINE-KINASE ULK4-LIKE PROTEIN-RELATED"/>
    <property type="match status" value="1"/>
</dbReference>
<dbReference type="GO" id="GO:0008017">
    <property type="term" value="F:microtubule binding"/>
    <property type="evidence" value="ECO:0007669"/>
    <property type="project" value="InterPro"/>
</dbReference>
<dbReference type="OrthoDB" id="266718at2759"/>
<dbReference type="PROSITE" id="PS00109">
    <property type="entry name" value="PROTEIN_KINASE_TYR"/>
    <property type="match status" value="1"/>
</dbReference>
<protein>
    <submittedName>
        <fullName evidence="2">Protein kinase, putative</fullName>
    </submittedName>
</protein>
<dbReference type="AlphaFoldDB" id="K2NGM2"/>
<dbReference type="SUPFAM" id="SSF56112">
    <property type="entry name" value="Protein kinase-like (PK-like)"/>
    <property type="match status" value="1"/>
</dbReference>
<dbReference type="InterPro" id="IPR008266">
    <property type="entry name" value="Tyr_kinase_AS"/>
</dbReference>
<dbReference type="Gene3D" id="1.10.510.10">
    <property type="entry name" value="Transferase(Phosphotransferase) domain 1"/>
    <property type="match status" value="1"/>
</dbReference>
<name>K2NGM2_TRYCR</name>
<keyword evidence="2" id="KW-0808">Transferase</keyword>
<dbReference type="InterPro" id="IPR011009">
    <property type="entry name" value="Kinase-like_dom_sf"/>
</dbReference>
<dbReference type="EMBL" id="AHKC01005525">
    <property type="protein sequence ID" value="EKF38515.1"/>
    <property type="molecule type" value="Genomic_DNA"/>
</dbReference>
<dbReference type="InterPro" id="IPR000719">
    <property type="entry name" value="Prot_kinase_dom"/>
</dbReference>
<dbReference type="Gene3D" id="1.25.10.10">
    <property type="entry name" value="Leucine-rich Repeat Variant"/>
    <property type="match status" value="1"/>
</dbReference>